<reference evidence="3 4" key="1">
    <citation type="submission" date="2014-06" db="EMBL/GenBank/DDBJ databases">
        <title>Evolutionary Origins and Diversification of the Mycorrhizal Mutualists.</title>
        <authorList>
            <consortium name="DOE Joint Genome Institute"/>
            <consortium name="Mycorrhizal Genomics Consortium"/>
            <person name="Kohler A."/>
            <person name="Kuo A."/>
            <person name="Nagy L.G."/>
            <person name="Floudas D."/>
            <person name="Copeland A."/>
            <person name="Barry K.W."/>
            <person name="Cichocki N."/>
            <person name="Veneault-Fourrey C."/>
            <person name="LaButti K."/>
            <person name="Lindquist E.A."/>
            <person name="Lipzen A."/>
            <person name="Lundell T."/>
            <person name="Morin E."/>
            <person name="Murat C."/>
            <person name="Riley R."/>
            <person name="Ohm R."/>
            <person name="Sun H."/>
            <person name="Tunlid A."/>
            <person name="Henrissat B."/>
            <person name="Grigoriev I.V."/>
            <person name="Hibbett D.S."/>
            <person name="Martin F."/>
        </authorList>
    </citation>
    <scope>NUCLEOTIDE SEQUENCE [LARGE SCALE GENOMIC DNA]</scope>
    <source>
        <strain evidence="3 4">SS14</strain>
    </source>
</reference>
<name>A0A0C9UCH3_SPHS4</name>
<dbReference type="HOGENOM" id="CLU_963682_0_0_1"/>
<dbReference type="Pfam" id="PF05205">
    <property type="entry name" value="COMPASS-Shg1"/>
    <property type="match status" value="1"/>
</dbReference>
<evidence type="ECO:0000313" key="4">
    <source>
        <dbReference type="Proteomes" id="UP000054279"/>
    </source>
</evidence>
<evidence type="ECO:0000256" key="1">
    <source>
        <dbReference type="SAM" id="MobiDB-lite"/>
    </source>
</evidence>
<feature type="region of interest" description="Disordered" evidence="1">
    <location>
        <begin position="114"/>
        <end position="203"/>
    </location>
</feature>
<organism evidence="3 4">
    <name type="scientific">Sphaerobolus stellatus (strain SS14)</name>
    <dbReference type="NCBI Taxonomy" id="990650"/>
    <lineage>
        <taxon>Eukaryota</taxon>
        <taxon>Fungi</taxon>
        <taxon>Dikarya</taxon>
        <taxon>Basidiomycota</taxon>
        <taxon>Agaricomycotina</taxon>
        <taxon>Agaricomycetes</taxon>
        <taxon>Phallomycetidae</taxon>
        <taxon>Geastrales</taxon>
        <taxon>Sphaerobolaceae</taxon>
        <taxon>Sphaerobolus</taxon>
    </lineage>
</organism>
<sequence length="289" mass="31964">MSQKMQNAKQLVDEFKKSGEFDRLRKQLLIHFMNSDEKDPLMSKAEAIVQEKLSTDVRLEHKRVDQVYSEVIQELERYPMIGDAITSTGVLKDEALLTSIEQYARNILNSESNHDTKLWEAQPPRPKPQEKKAANDNDSDEEMLDGELRVSNIDEEMNGEQKQVTGADASKTSSLTPLDGPSGVHSNGVEEHNPPSLSPVTRPVGANIPLVSVQTEELQDTVPHAMSTVIPKEQQADAGLESSKEGKATVKNEQSSTPMDVDEPRSRPTTPRRASPGPPLKSEQMDASS</sequence>
<feature type="compositionally biased region" description="Polar residues" evidence="1">
    <location>
        <begin position="160"/>
        <end position="176"/>
    </location>
</feature>
<dbReference type="Proteomes" id="UP000054279">
    <property type="component" value="Unassembled WGS sequence"/>
</dbReference>
<evidence type="ECO:0000259" key="2">
    <source>
        <dbReference type="Pfam" id="PF05205"/>
    </source>
</evidence>
<evidence type="ECO:0000313" key="3">
    <source>
        <dbReference type="EMBL" id="KIJ32359.1"/>
    </source>
</evidence>
<accession>A0A0C9UCH3</accession>
<dbReference type="AlphaFoldDB" id="A0A0C9UCH3"/>
<proteinExistence type="predicted"/>
<gene>
    <name evidence="3" type="ORF">M422DRAFT_265858</name>
</gene>
<dbReference type="OrthoDB" id="5579731at2759"/>
<keyword evidence="4" id="KW-1185">Reference proteome</keyword>
<protein>
    <recommendedName>
        <fullName evidence="2">BOD1/SHG1 domain-containing protein</fullName>
    </recommendedName>
</protein>
<dbReference type="InterPro" id="IPR055264">
    <property type="entry name" value="BOD1/SHG1_dom"/>
</dbReference>
<dbReference type="EMBL" id="KN837228">
    <property type="protein sequence ID" value="KIJ32359.1"/>
    <property type="molecule type" value="Genomic_DNA"/>
</dbReference>
<feature type="domain" description="BOD1/SHG1" evidence="2">
    <location>
        <begin position="10"/>
        <end position="85"/>
    </location>
</feature>
<feature type="region of interest" description="Disordered" evidence="1">
    <location>
        <begin position="217"/>
        <end position="289"/>
    </location>
</feature>